<dbReference type="EMBL" id="SGWQ01000004">
    <property type="protein sequence ID" value="RZS39231.1"/>
    <property type="molecule type" value="Genomic_DNA"/>
</dbReference>
<dbReference type="PANTHER" id="PTHR38479:SF2">
    <property type="entry name" value="WINGED HELIX DNA-BINDING DOMAIN-CONTAINING PROTEIN"/>
    <property type="match status" value="1"/>
</dbReference>
<evidence type="ECO:0000313" key="1">
    <source>
        <dbReference type="EMBL" id="RZS39231.1"/>
    </source>
</evidence>
<dbReference type="OrthoDB" id="9148135at2"/>
<comment type="caution">
    <text evidence="1">The sequence shown here is derived from an EMBL/GenBank/DDBJ whole genome shotgun (WGS) entry which is preliminary data.</text>
</comment>
<protein>
    <submittedName>
        <fullName evidence="1">Uncharacterized protein YcaQ</fullName>
    </submittedName>
</protein>
<dbReference type="Pfam" id="PF06224">
    <property type="entry name" value="AlkZ-like"/>
    <property type="match status" value="1"/>
</dbReference>
<dbReference type="Proteomes" id="UP000294257">
    <property type="component" value="Unassembled WGS sequence"/>
</dbReference>
<organism evidence="1 2">
    <name type="scientific">Herbihabitans rhizosphaerae</name>
    <dbReference type="NCBI Taxonomy" id="1872711"/>
    <lineage>
        <taxon>Bacteria</taxon>
        <taxon>Bacillati</taxon>
        <taxon>Actinomycetota</taxon>
        <taxon>Actinomycetes</taxon>
        <taxon>Pseudonocardiales</taxon>
        <taxon>Pseudonocardiaceae</taxon>
        <taxon>Herbihabitans</taxon>
    </lineage>
</organism>
<dbReference type="RefSeq" id="WP_130344789.1">
    <property type="nucleotide sequence ID" value="NZ_SGWQ01000004.1"/>
</dbReference>
<name>A0A4Q7KTS1_9PSEU</name>
<reference evidence="1 2" key="1">
    <citation type="submission" date="2019-02" db="EMBL/GenBank/DDBJ databases">
        <title>Genomic Encyclopedia of Type Strains, Phase IV (KMG-IV): sequencing the most valuable type-strain genomes for metagenomic binning, comparative biology and taxonomic classification.</title>
        <authorList>
            <person name="Goeker M."/>
        </authorList>
    </citation>
    <scope>NUCLEOTIDE SEQUENCE [LARGE SCALE GENOMIC DNA]</scope>
    <source>
        <strain evidence="1 2">DSM 101727</strain>
    </source>
</reference>
<evidence type="ECO:0000313" key="2">
    <source>
        <dbReference type="Proteomes" id="UP000294257"/>
    </source>
</evidence>
<sequence length="350" mass="38572">MGDQVLDRRSLGRATLERQLLIRRERGDVVDTVERIGGLNAQQANDPYLALASRLDGFQLDDLTTAIEDRALIRSIMVRGTQHLVSVADYRRLRPVLTPLFTRMQRNTFGRRTEGVDLDALVAEAREILAAGDQLRPDLGRLLAESRPGSDANALGWSIQYLLPVVHPAPCGIWDTKGSTPLALAESIVGEFDEPDPRDLVRSYLGAFGPATVSDLRAWSGAARLAEVVKDMDDELAVFRDEKGRAVFDLPDAPRPDRDTPVPVRLLAGFDNVLLAYHDRGRFMSDEVRKIVCVGDLVEQTVLVDGVLTVEPFAPLSHDDTEAVTEEGARLLELITPDATSHDVRLVKAI</sequence>
<proteinExistence type="predicted"/>
<dbReference type="AlphaFoldDB" id="A0A4Q7KTS1"/>
<accession>A0A4Q7KTS1</accession>
<dbReference type="InterPro" id="IPR009351">
    <property type="entry name" value="AlkZ-like"/>
</dbReference>
<keyword evidence="2" id="KW-1185">Reference proteome</keyword>
<dbReference type="PANTHER" id="PTHR38479">
    <property type="entry name" value="LMO0824 PROTEIN"/>
    <property type="match status" value="1"/>
</dbReference>
<gene>
    <name evidence="1" type="ORF">EV193_104447</name>
</gene>